<feature type="domain" description="TerD" evidence="2">
    <location>
        <begin position="1"/>
        <end position="192"/>
    </location>
</feature>
<dbReference type="InterPro" id="IPR051324">
    <property type="entry name" value="Stress/Tellurium_Resist"/>
</dbReference>
<gene>
    <name evidence="3" type="ORF">FQP86_09290</name>
</gene>
<dbReference type="EMBL" id="VNFH01000006">
    <property type="protein sequence ID" value="TVU70003.1"/>
    <property type="molecule type" value="Genomic_DNA"/>
</dbReference>
<organism evidence="3 4">
    <name type="scientific">Cobetia crustatorum</name>
    <dbReference type="NCBI Taxonomy" id="553385"/>
    <lineage>
        <taxon>Bacteria</taxon>
        <taxon>Pseudomonadati</taxon>
        <taxon>Pseudomonadota</taxon>
        <taxon>Gammaproteobacteria</taxon>
        <taxon>Oceanospirillales</taxon>
        <taxon>Halomonadaceae</taxon>
        <taxon>Cobetia</taxon>
    </lineage>
</organism>
<keyword evidence="4" id="KW-1185">Reference proteome</keyword>
<dbReference type="PANTHER" id="PTHR32097">
    <property type="entry name" value="CAMP-BINDING PROTEIN 1-RELATED"/>
    <property type="match status" value="1"/>
</dbReference>
<evidence type="ECO:0000256" key="1">
    <source>
        <dbReference type="ARBA" id="ARBA00022686"/>
    </source>
</evidence>
<sequence>MAINLSKGQRISLAKDDGSKLDYIEIGVNWGAIEKKKLFGGVKHQAVDLDASIGMFDDSGKIIDIIYFGQLTSKCSSIKHSGDDRVGDTGGDDGQDNEVIQINLNKVPSNVTQLALVLNSFSQQNFGEIPFASARIHNGRAGQGEVFATFDVANDASFSGRVSMILGSVYRHGAEWKFRSIGVAVEARDLKTTLASFAQDYISA</sequence>
<dbReference type="Proteomes" id="UP000319941">
    <property type="component" value="Unassembled WGS sequence"/>
</dbReference>
<dbReference type="Pfam" id="PF02342">
    <property type="entry name" value="TerD"/>
    <property type="match status" value="1"/>
</dbReference>
<dbReference type="GO" id="GO:0046690">
    <property type="term" value="P:response to tellurium ion"/>
    <property type="evidence" value="ECO:0007669"/>
    <property type="project" value="UniProtKB-KW"/>
</dbReference>
<evidence type="ECO:0000259" key="2">
    <source>
        <dbReference type="Pfam" id="PF02342"/>
    </source>
</evidence>
<proteinExistence type="predicted"/>
<evidence type="ECO:0000313" key="3">
    <source>
        <dbReference type="EMBL" id="TVU70003.1"/>
    </source>
</evidence>
<dbReference type="RefSeq" id="WP_024952687.1">
    <property type="nucleotide sequence ID" value="NZ_CAWOWR010000116.1"/>
</dbReference>
<dbReference type="PANTHER" id="PTHR32097:SF17">
    <property type="entry name" value="CAMP-BINDING PROTEIN 1-RELATED"/>
    <property type="match status" value="1"/>
</dbReference>
<dbReference type="STRING" id="553385.GCA_000591415_02796"/>
<protein>
    <submittedName>
        <fullName evidence="3">TerD family protein</fullName>
    </submittedName>
</protein>
<dbReference type="InterPro" id="IPR003325">
    <property type="entry name" value="TerD"/>
</dbReference>
<evidence type="ECO:0000313" key="4">
    <source>
        <dbReference type="Proteomes" id="UP000319941"/>
    </source>
</evidence>
<name>A0A558HLJ5_9GAMM</name>
<dbReference type="AlphaFoldDB" id="A0A558HLJ5"/>
<dbReference type="Gene3D" id="2.60.60.30">
    <property type="entry name" value="sav2460 like domains"/>
    <property type="match status" value="1"/>
</dbReference>
<reference evidence="3 4" key="1">
    <citation type="submission" date="2019-07" db="EMBL/GenBank/DDBJ databases">
        <title>Diversity of Bacteria from Kongsfjorden, Arctic.</title>
        <authorList>
            <person name="Yu Y."/>
        </authorList>
    </citation>
    <scope>NUCLEOTIDE SEQUENCE [LARGE SCALE GENOMIC DNA]</scope>
    <source>
        <strain evidence="3 4">SM1923</strain>
    </source>
</reference>
<dbReference type="CDD" id="cd06974">
    <property type="entry name" value="TerD_like"/>
    <property type="match status" value="1"/>
</dbReference>
<dbReference type="OrthoDB" id="570928at2"/>
<comment type="caution">
    <text evidence="3">The sequence shown here is derived from an EMBL/GenBank/DDBJ whole genome shotgun (WGS) entry which is preliminary data.</text>
</comment>
<accession>A0A558HLJ5</accession>
<keyword evidence="1" id="KW-0778">Tellurium resistance</keyword>